<feature type="repeat" description="ANK" evidence="3">
    <location>
        <begin position="176"/>
        <end position="209"/>
    </location>
</feature>
<name>A0A4Q8M2L5_9GAMM</name>
<sequence>MSFAPSFPIRPLEADQFTNICGLTNEEFREYISAGRINSRDDFYWRTSLHWAAFFDDVPLVEALLENNANEAMKDNGGRTPLELAAYRGNAASVRLLAAGRPIDAQACLLNVSFRQILNFRNLEALLDALVDSGADINQAHKNGNTILHYAARENSAYLIKSLIKRGGHVDAQNSEGDTPLHFAARDTDEEGVARTLINHGASPLIKNNAGQIPADVADDIDVRTYLIDVQNQLQQKTLSEALEPFLVVVPNKKRRM</sequence>
<feature type="repeat" description="ANK" evidence="3">
    <location>
        <begin position="143"/>
        <end position="175"/>
    </location>
</feature>
<dbReference type="Proteomes" id="UP000294164">
    <property type="component" value="Unassembled WGS sequence"/>
</dbReference>
<gene>
    <name evidence="4" type="ORF">EA655_11515</name>
</gene>
<dbReference type="RefSeq" id="WP_130534723.1">
    <property type="nucleotide sequence ID" value="NZ_SHMG01000006.1"/>
</dbReference>
<organism evidence="4 5">
    <name type="scientific">Pseudoxanthomonas winnipegensis</name>
    <dbReference type="NCBI Taxonomy" id="2480810"/>
    <lineage>
        <taxon>Bacteria</taxon>
        <taxon>Pseudomonadati</taxon>
        <taxon>Pseudomonadota</taxon>
        <taxon>Gammaproteobacteria</taxon>
        <taxon>Lysobacterales</taxon>
        <taxon>Lysobacteraceae</taxon>
        <taxon>Pseudoxanthomonas</taxon>
    </lineage>
</organism>
<dbReference type="SUPFAM" id="SSF48403">
    <property type="entry name" value="Ankyrin repeat"/>
    <property type="match status" value="1"/>
</dbReference>
<evidence type="ECO:0000313" key="4">
    <source>
        <dbReference type="EMBL" id="TAA41563.1"/>
    </source>
</evidence>
<keyword evidence="1" id="KW-0677">Repeat</keyword>
<dbReference type="PROSITE" id="PS50297">
    <property type="entry name" value="ANK_REP_REGION"/>
    <property type="match status" value="2"/>
</dbReference>
<dbReference type="PROSITE" id="PS50088">
    <property type="entry name" value="ANK_REPEAT"/>
    <property type="match status" value="3"/>
</dbReference>
<reference evidence="4 5" key="1">
    <citation type="submission" date="2019-02" db="EMBL/GenBank/DDBJ databases">
        <title>WGS of Pseudoxanthomonas species novum from clinical isolates.</title>
        <authorList>
            <person name="Bernier A.-M."/>
            <person name="Bernard K."/>
            <person name="Vachon A."/>
        </authorList>
    </citation>
    <scope>NUCLEOTIDE SEQUENCE [LARGE SCALE GENOMIC DNA]</scope>
    <source>
        <strain evidence="4 5">NML130969</strain>
    </source>
</reference>
<keyword evidence="2 3" id="KW-0040">ANK repeat</keyword>
<dbReference type="GO" id="GO:0085020">
    <property type="term" value="P:protein K6-linked ubiquitination"/>
    <property type="evidence" value="ECO:0007669"/>
    <property type="project" value="TreeGrafter"/>
</dbReference>
<dbReference type="GO" id="GO:0004842">
    <property type="term" value="F:ubiquitin-protein transferase activity"/>
    <property type="evidence" value="ECO:0007669"/>
    <property type="project" value="TreeGrafter"/>
</dbReference>
<dbReference type="Pfam" id="PF12796">
    <property type="entry name" value="Ank_2"/>
    <property type="match status" value="2"/>
</dbReference>
<dbReference type="PRINTS" id="PR01415">
    <property type="entry name" value="ANKYRIN"/>
</dbReference>
<feature type="repeat" description="ANK" evidence="3">
    <location>
        <begin position="44"/>
        <end position="76"/>
    </location>
</feature>
<dbReference type="PANTHER" id="PTHR24171">
    <property type="entry name" value="ANKYRIN REPEAT DOMAIN-CONTAINING PROTEIN 39-RELATED"/>
    <property type="match status" value="1"/>
</dbReference>
<proteinExistence type="predicted"/>
<dbReference type="SMART" id="SM00248">
    <property type="entry name" value="ANK"/>
    <property type="match status" value="4"/>
</dbReference>
<protein>
    <submittedName>
        <fullName evidence="4">Ankyrin repeat domain-containing protein</fullName>
    </submittedName>
</protein>
<accession>A0A4Q8M2L5</accession>
<evidence type="ECO:0000256" key="3">
    <source>
        <dbReference type="PROSITE-ProRule" id="PRU00023"/>
    </source>
</evidence>
<dbReference type="Gene3D" id="1.25.40.20">
    <property type="entry name" value="Ankyrin repeat-containing domain"/>
    <property type="match status" value="2"/>
</dbReference>
<dbReference type="PANTHER" id="PTHR24171:SF8">
    <property type="entry name" value="BRCA1-ASSOCIATED RING DOMAIN PROTEIN 1"/>
    <property type="match status" value="1"/>
</dbReference>
<dbReference type="InterPro" id="IPR002110">
    <property type="entry name" value="Ankyrin_rpt"/>
</dbReference>
<comment type="caution">
    <text evidence="4">The sequence shown here is derived from an EMBL/GenBank/DDBJ whole genome shotgun (WGS) entry which is preliminary data.</text>
</comment>
<evidence type="ECO:0000256" key="2">
    <source>
        <dbReference type="ARBA" id="ARBA00023043"/>
    </source>
</evidence>
<evidence type="ECO:0000313" key="5">
    <source>
        <dbReference type="Proteomes" id="UP000294164"/>
    </source>
</evidence>
<dbReference type="OrthoDB" id="5657095at2"/>
<dbReference type="InterPro" id="IPR036770">
    <property type="entry name" value="Ankyrin_rpt-contain_sf"/>
</dbReference>
<dbReference type="AlphaFoldDB" id="A0A4Q8M2L5"/>
<evidence type="ECO:0000256" key="1">
    <source>
        <dbReference type="ARBA" id="ARBA00022737"/>
    </source>
</evidence>
<dbReference type="EMBL" id="SHMG01000006">
    <property type="protein sequence ID" value="TAA41563.1"/>
    <property type="molecule type" value="Genomic_DNA"/>
</dbReference>